<reference evidence="4 5" key="2">
    <citation type="journal article" date="2016" name="Int. J. Syst. Evol. Microbiol.">
        <title>Paenibacillus bovis sp. nov., isolated from raw yak (Bos grunniens) milk.</title>
        <authorList>
            <person name="Gao C."/>
            <person name="Han J."/>
            <person name="Liu Z."/>
            <person name="Xu X."/>
            <person name="Hang F."/>
            <person name="Wu Z."/>
        </authorList>
    </citation>
    <scope>NUCLEOTIDE SEQUENCE [LARGE SCALE GENOMIC DNA]</scope>
    <source>
        <strain evidence="4 5">BD3526</strain>
    </source>
</reference>
<dbReference type="EMBL" id="CP013023">
    <property type="protein sequence ID" value="ANF98304.1"/>
    <property type="molecule type" value="Genomic_DNA"/>
</dbReference>
<dbReference type="Pfam" id="PF21307">
    <property type="entry name" value="Glyco_hydro_95_C"/>
    <property type="match status" value="1"/>
</dbReference>
<dbReference type="InterPro" id="IPR054363">
    <property type="entry name" value="GH95_cat"/>
</dbReference>
<accession>A0A172ZKZ0</accession>
<dbReference type="Proteomes" id="UP000078148">
    <property type="component" value="Chromosome"/>
</dbReference>
<dbReference type="PIRSF" id="PIRSF007663">
    <property type="entry name" value="UCP007663"/>
    <property type="match status" value="1"/>
</dbReference>
<dbReference type="InterPro" id="IPR012341">
    <property type="entry name" value="6hp_glycosidase-like_sf"/>
</dbReference>
<organism evidence="4 5">
    <name type="scientific">Paenibacillus bovis</name>
    <dbReference type="NCBI Taxonomy" id="1616788"/>
    <lineage>
        <taxon>Bacteria</taxon>
        <taxon>Bacillati</taxon>
        <taxon>Bacillota</taxon>
        <taxon>Bacilli</taxon>
        <taxon>Bacillales</taxon>
        <taxon>Paenibacillaceae</taxon>
        <taxon>Paenibacillus</taxon>
    </lineage>
</organism>
<feature type="domain" description="Glycosyl hydrolase family 95 N-terminal" evidence="1">
    <location>
        <begin position="12"/>
        <end position="296"/>
    </location>
</feature>
<evidence type="ECO:0000259" key="3">
    <source>
        <dbReference type="Pfam" id="PF22124"/>
    </source>
</evidence>
<dbReference type="AlphaFoldDB" id="A0A172ZKZ0"/>
<evidence type="ECO:0000313" key="5">
    <source>
        <dbReference type="Proteomes" id="UP000078148"/>
    </source>
</evidence>
<gene>
    <name evidence="4" type="ORF">AR543_21435</name>
</gene>
<dbReference type="Gene3D" id="2.70.98.50">
    <property type="entry name" value="putative glycoside hydrolase family protein from bacillus halodurans"/>
    <property type="match status" value="1"/>
</dbReference>
<dbReference type="SUPFAM" id="SSF48208">
    <property type="entry name" value="Six-hairpin glycosidases"/>
    <property type="match status" value="1"/>
</dbReference>
<protein>
    <submittedName>
        <fullName evidence="4">Alpha-amylase</fullName>
    </submittedName>
</protein>
<proteinExistence type="predicted"/>
<dbReference type="InterPro" id="IPR008928">
    <property type="entry name" value="6-hairpin_glycosidase_sf"/>
</dbReference>
<evidence type="ECO:0000313" key="4">
    <source>
        <dbReference type="EMBL" id="ANF98304.1"/>
    </source>
</evidence>
<feature type="domain" description="Alpha fucosidase A-like C-terminal" evidence="2">
    <location>
        <begin position="742"/>
        <end position="827"/>
    </location>
</feature>
<evidence type="ECO:0000259" key="2">
    <source>
        <dbReference type="Pfam" id="PF21307"/>
    </source>
</evidence>
<name>A0A172ZKZ0_9BACL</name>
<feature type="domain" description="Glycosyl hydrolase family 95 catalytic" evidence="3">
    <location>
        <begin position="323"/>
        <end position="740"/>
    </location>
</feature>
<dbReference type="Gene3D" id="1.50.10.10">
    <property type="match status" value="1"/>
</dbReference>
<dbReference type="FunFam" id="1.50.10.10:FF:000028">
    <property type="entry name" value="Alpha-L-fucosidase 2"/>
    <property type="match status" value="1"/>
</dbReference>
<reference evidence="5" key="1">
    <citation type="submission" date="2015-10" db="EMBL/GenBank/DDBJ databases">
        <title>Genome of Paenibacillus bovis sp. nov.</title>
        <authorList>
            <person name="Wu Z."/>
            <person name="Gao C."/>
            <person name="Liu Z."/>
            <person name="Zheng H."/>
        </authorList>
    </citation>
    <scope>NUCLEOTIDE SEQUENCE [LARGE SCALE GENOMIC DNA]</scope>
    <source>
        <strain evidence="5">BD3526</strain>
    </source>
</reference>
<dbReference type="Pfam" id="PF14498">
    <property type="entry name" value="Glyco_hyd_65N_2"/>
    <property type="match status" value="1"/>
</dbReference>
<dbReference type="Pfam" id="PF22124">
    <property type="entry name" value="Glyco_hydro_95_cat"/>
    <property type="match status" value="1"/>
</dbReference>
<dbReference type="OrthoDB" id="9802600at2"/>
<dbReference type="GO" id="GO:0005975">
    <property type="term" value="P:carbohydrate metabolic process"/>
    <property type="evidence" value="ECO:0007669"/>
    <property type="project" value="InterPro"/>
</dbReference>
<dbReference type="STRING" id="1616788.AR543_21435"/>
<evidence type="ECO:0000259" key="1">
    <source>
        <dbReference type="Pfam" id="PF14498"/>
    </source>
</evidence>
<dbReference type="RefSeq" id="WP_060536374.1">
    <property type="nucleotide sequence ID" value="NZ_CP013023.1"/>
</dbReference>
<sequence>MNTSKQYSPWSLWYNRPASVWEEALPIGNGRLGGMVFGGAFNDRIQLNEDTLWSGRPQQDIPASDPGELNTVRQLILDGQLDEAQEQINTRMLGKDVEAYQPLGDLEIEYISPEGELSDYYRELDIREAIARTYWTTNGQPMQREVLVSRPHQVMAYRMGSMDGTPFSAVIRLRSIQPHQLYLESQELRMHGYVYPDMEKYEVEPDVIHYREGVELECDQAGFDAAYADDAPDLKRYRDGYKSYPYREEEQQGIHFQVHARVQLSGGQLEIRDGQLYVKDTAELIVLLAAVTDFDGYDRQPGSVGRHLDEECAERLQEAAAYSWAELTAAHQQDHQQLFDRVELELYSSLAEQHRAEDKSTRQRVELPTDERLEQYRQGSIDPQLEALYFHYGRYLLIACSRPGDQAANLQGIWNPHVQPPWNSDYTTNINVQMNYWPAEVCGLGECHQPLFDLIEELSHTGRQVAQQRYGASGWTAHHNTDLWRSALPTGGDASWAFWPMGGVWLCAHLWEHYAFTGNMEFLRETGYPVMREAARFALDWLVEDRQGYLITVPSTSPENKFKTSSGQPCSTSAASTMDMTLIRELFMHCIEASALLGSDEELAAQLQEAANRLYPFHIGQHGQLQEWYEDYEEYEPGHRHVSHLYGLYPGREINRYETPELVEAARISLERRIAHGGGHTGWSCAWLINLYSRLLDGEQAYHFVHTLLARSTYPNLFDAHPPFQIDGNFGGTAGIAEMLLQSHLNELHLLPALPKTWSNGKVTGLRARGGYTVDLNWQEGELVSAIIVSDNDTVCSILSPTALMLSEHSPVSATLKEKAIFSTQTQITPAKSTVAKHSDEHRLELPMKAGQRYTLEVQIL</sequence>
<dbReference type="InterPro" id="IPR016518">
    <property type="entry name" value="Alpha-L-fucosidase"/>
</dbReference>
<dbReference type="PANTHER" id="PTHR31084">
    <property type="entry name" value="ALPHA-L-FUCOSIDASE 2"/>
    <property type="match status" value="1"/>
</dbReference>
<dbReference type="InterPro" id="IPR027414">
    <property type="entry name" value="GH95_N_dom"/>
</dbReference>
<keyword evidence="5" id="KW-1185">Reference proteome</keyword>
<dbReference type="GO" id="GO:0004560">
    <property type="term" value="F:alpha-L-fucosidase activity"/>
    <property type="evidence" value="ECO:0007669"/>
    <property type="project" value="InterPro"/>
</dbReference>
<dbReference type="KEGG" id="pbv:AR543_21435"/>
<dbReference type="PANTHER" id="PTHR31084:SF0">
    <property type="entry name" value="ALPHA-L-FUCOSIDASE 2"/>
    <property type="match status" value="1"/>
</dbReference>
<dbReference type="InterPro" id="IPR049053">
    <property type="entry name" value="AFCA-like_C"/>
</dbReference>